<dbReference type="Proteomes" id="UP001150569">
    <property type="component" value="Unassembled WGS sequence"/>
</dbReference>
<dbReference type="OrthoDB" id="416786at2759"/>
<dbReference type="InterPro" id="IPR036736">
    <property type="entry name" value="ACP-like_sf"/>
</dbReference>
<keyword evidence="3" id="KW-0436">Ligase</keyword>
<name>A0A9W8DXZ1_9FUNG</name>
<evidence type="ECO:0000313" key="6">
    <source>
        <dbReference type="Proteomes" id="UP001150569"/>
    </source>
</evidence>
<dbReference type="GO" id="GO:0044550">
    <property type="term" value="P:secondary metabolite biosynthetic process"/>
    <property type="evidence" value="ECO:0007669"/>
    <property type="project" value="TreeGrafter"/>
</dbReference>
<evidence type="ECO:0000256" key="2">
    <source>
        <dbReference type="ARBA" id="ARBA00022553"/>
    </source>
</evidence>
<evidence type="ECO:0000256" key="1">
    <source>
        <dbReference type="ARBA" id="ARBA00022450"/>
    </source>
</evidence>
<dbReference type="InterPro" id="IPR020806">
    <property type="entry name" value="PKS_PP-bd"/>
</dbReference>
<dbReference type="AlphaFoldDB" id="A0A9W8DXZ1"/>
<accession>A0A9W8DXZ1</accession>
<keyword evidence="2" id="KW-0597">Phosphoprotein</keyword>
<dbReference type="EMBL" id="JANBPT010000347">
    <property type="protein sequence ID" value="KAJ1923204.1"/>
    <property type="molecule type" value="Genomic_DNA"/>
</dbReference>
<dbReference type="PANTHER" id="PTHR45527">
    <property type="entry name" value="NONRIBOSOMAL PEPTIDE SYNTHETASE"/>
    <property type="match status" value="1"/>
</dbReference>
<dbReference type="Pfam" id="PF00550">
    <property type="entry name" value="PP-binding"/>
    <property type="match status" value="1"/>
</dbReference>
<dbReference type="GO" id="GO:0005737">
    <property type="term" value="C:cytoplasm"/>
    <property type="evidence" value="ECO:0007669"/>
    <property type="project" value="TreeGrafter"/>
</dbReference>
<dbReference type="Gene3D" id="1.10.1200.10">
    <property type="entry name" value="ACP-like"/>
    <property type="match status" value="1"/>
</dbReference>
<dbReference type="PROSITE" id="PS50075">
    <property type="entry name" value="CARRIER"/>
    <property type="match status" value="1"/>
</dbReference>
<dbReference type="GO" id="GO:0016874">
    <property type="term" value="F:ligase activity"/>
    <property type="evidence" value="ECO:0007669"/>
    <property type="project" value="UniProtKB-KW"/>
</dbReference>
<organism evidence="5 6">
    <name type="scientific">Tieghemiomyces parasiticus</name>
    <dbReference type="NCBI Taxonomy" id="78921"/>
    <lineage>
        <taxon>Eukaryota</taxon>
        <taxon>Fungi</taxon>
        <taxon>Fungi incertae sedis</taxon>
        <taxon>Zoopagomycota</taxon>
        <taxon>Kickxellomycotina</taxon>
        <taxon>Dimargaritomycetes</taxon>
        <taxon>Dimargaritales</taxon>
        <taxon>Dimargaritaceae</taxon>
        <taxon>Tieghemiomyces</taxon>
    </lineage>
</organism>
<comment type="caution">
    <text evidence="5">The sequence shown here is derived from an EMBL/GenBank/DDBJ whole genome shotgun (WGS) entry which is preliminary data.</text>
</comment>
<reference evidence="5" key="1">
    <citation type="submission" date="2022-07" db="EMBL/GenBank/DDBJ databases">
        <title>Phylogenomic reconstructions and comparative analyses of Kickxellomycotina fungi.</title>
        <authorList>
            <person name="Reynolds N.K."/>
            <person name="Stajich J.E."/>
            <person name="Barry K."/>
            <person name="Grigoriev I.V."/>
            <person name="Crous P."/>
            <person name="Smith M.E."/>
        </authorList>
    </citation>
    <scope>NUCLEOTIDE SEQUENCE</scope>
    <source>
        <strain evidence="5">RSA 861</strain>
    </source>
</reference>
<protein>
    <recommendedName>
        <fullName evidence="4">Carrier domain-containing protein</fullName>
    </recommendedName>
</protein>
<feature type="domain" description="Carrier" evidence="4">
    <location>
        <begin position="19"/>
        <end position="92"/>
    </location>
</feature>
<evidence type="ECO:0000259" key="4">
    <source>
        <dbReference type="PROSITE" id="PS50075"/>
    </source>
</evidence>
<gene>
    <name evidence="5" type="ORF">IWQ60_006012</name>
</gene>
<proteinExistence type="predicted"/>
<keyword evidence="1" id="KW-0596">Phosphopantetheine</keyword>
<dbReference type="GO" id="GO:0043041">
    <property type="term" value="P:amino acid activation for nonribosomal peptide biosynthetic process"/>
    <property type="evidence" value="ECO:0007669"/>
    <property type="project" value="TreeGrafter"/>
</dbReference>
<dbReference type="PANTHER" id="PTHR45527:SF1">
    <property type="entry name" value="FATTY ACID SYNTHASE"/>
    <property type="match status" value="1"/>
</dbReference>
<evidence type="ECO:0000256" key="3">
    <source>
        <dbReference type="ARBA" id="ARBA00022598"/>
    </source>
</evidence>
<dbReference type="InterPro" id="IPR009081">
    <property type="entry name" value="PP-bd_ACP"/>
</dbReference>
<keyword evidence="6" id="KW-1185">Reference proteome</keyword>
<feature type="non-terminal residue" evidence="5">
    <location>
        <position position="1"/>
    </location>
</feature>
<evidence type="ECO:0000313" key="5">
    <source>
        <dbReference type="EMBL" id="KAJ1923204.1"/>
    </source>
</evidence>
<dbReference type="SUPFAM" id="SSF47336">
    <property type="entry name" value="ACP-like"/>
    <property type="match status" value="1"/>
</dbReference>
<sequence length="97" mass="10539">TLPLPEDPDVDHSDDLPVSETFAILRRALAETLDVDPVRVTPSTSFLRLGGDSIAAIQFSSRCKKYGLDLTVADILRNPIMATLEQCAELIVDQADA</sequence>
<dbReference type="SMART" id="SM00823">
    <property type="entry name" value="PKS_PP"/>
    <property type="match status" value="1"/>
</dbReference>
<dbReference type="GO" id="GO:0031177">
    <property type="term" value="F:phosphopantetheine binding"/>
    <property type="evidence" value="ECO:0007669"/>
    <property type="project" value="InterPro"/>
</dbReference>